<protein>
    <recommendedName>
        <fullName evidence="6">CDP-alcohol phosphatidyltransferase</fullName>
    </recommendedName>
</protein>
<feature type="transmembrane region" description="Helical" evidence="4">
    <location>
        <begin position="106"/>
        <end position="123"/>
    </location>
</feature>
<dbReference type="InterPro" id="IPR048254">
    <property type="entry name" value="CDP_ALCOHOL_P_TRANSF_CS"/>
</dbReference>
<name>A0A3G4ZP00_9VIRU</name>
<keyword evidence="4" id="KW-1133">Transmembrane helix</keyword>
<keyword evidence="4" id="KW-0812">Transmembrane</keyword>
<dbReference type="InterPro" id="IPR000462">
    <property type="entry name" value="CDP-OH_P_trans"/>
</dbReference>
<dbReference type="PANTHER" id="PTHR10414">
    <property type="entry name" value="ETHANOLAMINEPHOSPHOTRANSFERASE"/>
    <property type="match status" value="1"/>
</dbReference>
<feature type="transmembrane region" description="Helical" evidence="4">
    <location>
        <begin position="215"/>
        <end position="239"/>
    </location>
</feature>
<evidence type="ECO:0000256" key="2">
    <source>
        <dbReference type="ARBA" id="ARBA00022679"/>
    </source>
</evidence>
<dbReference type="GO" id="GO:0008654">
    <property type="term" value="P:phospholipid biosynthetic process"/>
    <property type="evidence" value="ECO:0007669"/>
    <property type="project" value="InterPro"/>
</dbReference>
<feature type="transmembrane region" description="Helical" evidence="4">
    <location>
        <begin position="82"/>
        <end position="100"/>
    </location>
</feature>
<dbReference type="InterPro" id="IPR014472">
    <property type="entry name" value="CHOPT"/>
</dbReference>
<gene>
    <name evidence="5" type="ORF">Terrestrivirus9_35</name>
</gene>
<comment type="subcellular location">
    <subcellularLocation>
        <location evidence="1">Membrane</location>
    </subcellularLocation>
</comment>
<evidence type="ECO:0000256" key="3">
    <source>
        <dbReference type="ARBA" id="ARBA00023136"/>
    </source>
</evidence>
<feature type="transmembrane region" description="Helical" evidence="4">
    <location>
        <begin position="251"/>
        <end position="270"/>
    </location>
</feature>
<dbReference type="PROSITE" id="PS00379">
    <property type="entry name" value="CDP_ALCOHOL_P_TRANSF"/>
    <property type="match status" value="1"/>
</dbReference>
<dbReference type="EMBL" id="MK071987">
    <property type="protein sequence ID" value="AYV76598.1"/>
    <property type="molecule type" value="Genomic_DNA"/>
</dbReference>
<organism evidence="5">
    <name type="scientific">Terrestrivirus sp</name>
    <dbReference type="NCBI Taxonomy" id="2487775"/>
    <lineage>
        <taxon>Viruses</taxon>
        <taxon>Varidnaviria</taxon>
        <taxon>Bamfordvirae</taxon>
        <taxon>Nucleocytoviricota</taxon>
        <taxon>Megaviricetes</taxon>
        <taxon>Imitervirales</taxon>
        <taxon>Mimiviridae</taxon>
        <taxon>Klosneuvirinae</taxon>
    </lineage>
</organism>
<dbReference type="Gene3D" id="1.20.120.1760">
    <property type="match status" value="1"/>
</dbReference>
<evidence type="ECO:0000256" key="4">
    <source>
        <dbReference type="SAM" id="Phobius"/>
    </source>
</evidence>
<dbReference type="Pfam" id="PF01066">
    <property type="entry name" value="CDP-OH_P_transf"/>
    <property type="match status" value="1"/>
</dbReference>
<dbReference type="PANTHER" id="PTHR10414:SF37">
    <property type="entry name" value="BB IN A BOXCAR, ISOFORM C"/>
    <property type="match status" value="1"/>
</dbReference>
<keyword evidence="2" id="KW-0808">Transferase</keyword>
<sequence length="364" mass="42152">MYNDKYTTIKMQADEDTNVVRKDTTNLSSHETKLTDSDTSNNLQTNVKKISYKYVAPVENYYYKYVMSPLCNKAVEYVPQWIHPNVLTLIGLLCSSLSMLLVVNDLKFFGVFAGLFWLLYDLFDNMDGKHARRTNKSSLLGELLDHVCDSYSAVFACIITNHIVRMPFGFQTLWFLTVTAIYHFDHWQACFTKKITAGNKFFGTNEVNLCLSISIILWGFGIKLPWYLVLIAGLTYLMYFSREHLVHRLEYYPFIQYSVLSFVLVTFFEISLFNASLLYLAPYYSTLVTSVIFVKNDHGIAPDNVNFVVMGTFLQLMQLPQLIVALNILYLLMKTDSETFRTIEHFFTQTRDNLILRLSVSENK</sequence>
<dbReference type="GO" id="GO:0016780">
    <property type="term" value="F:phosphotransferase activity, for other substituted phosphate groups"/>
    <property type="evidence" value="ECO:0007669"/>
    <property type="project" value="InterPro"/>
</dbReference>
<dbReference type="GO" id="GO:0016020">
    <property type="term" value="C:membrane"/>
    <property type="evidence" value="ECO:0007669"/>
    <property type="project" value="UniProtKB-SubCell"/>
</dbReference>
<keyword evidence="3 4" id="KW-0472">Membrane</keyword>
<feature type="transmembrane region" description="Helical" evidence="4">
    <location>
        <begin position="277"/>
        <end position="295"/>
    </location>
</feature>
<feature type="transmembrane region" description="Helical" evidence="4">
    <location>
        <begin position="307"/>
        <end position="332"/>
    </location>
</feature>
<reference evidence="5" key="1">
    <citation type="submission" date="2018-10" db="EMBL/GenBank/DDBJ databases">
        <title>Hidden diversity of soil giant viruses.</title>
        <authorList>
            <person name="Schulz F."/>
            <person name="Alteio L."/>
            <person name="Goudeau D."/>
            <person name="Ryan E.M."/>
            <person name="Malmstrom R.R."/>
            <person name="Blanchard J."/>
            <person name="Woyke T."/>
        </authorList>
    </citation>
    <scope>NUCLEOTIDE SEQUENCE</scope>
    <source>
        <strain evidence="5">TEV1</strain>
    </source>
</reference>
<evidence type="ECO:0008006" key="6">
    <source>
        <dbReference type="Google" id="ProtNLM"/>
    </source>
</evidence>
<evidence type="ECO:0000256" key="1">
    <source>
        <dbReference type="ARBA" id="ARBA00004370"/>
    </source>
</evidence>
<accession>A0A3G4ZP00</accession>
<evidence type="ECO:0000313" key="5">
    <source>
        <dbReference type="EMBL" id="AYV76598.1"/>
    </source>
</evidence>
<proteinExistence type="predicted"/>
<dbReference type="InterPro" id="IPR043130">
    <property type="entry name" value="CDP-OH_PTrfase_TM_dom"/>
</dbReference>